<evidence type="ECO:0000313" key="4">
    <source>
        <dbReference type="Proteomes" id="UP000321947"/>
    </source>
</evidence>
<accession>A0A5A7T0D7</accession>
<evidence type="ECO:0000313" key="3">
    <source>
        <dbReference type="Proteomes" id="UP000321393"/>
    </source>
</evidence>
<dbReference type="EMBL" id="SSTE01019181">
    <property type="protein sequence ID" value="KAA0036902.1"/>
    <property type="molecule type" value="Genomic_DNA"/>
</dbReference>
<dbReference type="Proteomes" id="UP000321947">
    <property type="component" value="Unassembled WGS sequence"/>
</dbReference>
<evidence type="ECO:0000313" key="2">
    <source>
        <dbReference type="EMBL" id="TYK27339.1"/>
    </source>
</evidence>
<gene>
    <name evidence="2" type="ORF">E5676_scaffold325G00090</name>
    <name evidence="1" type="ORF">E6C27_scaffold1480G00270</name>
</gene>
<reference evidence="3 4" key="1">
    <citation type="submission" date="2019-08" db="EMBL/GenBank/DDBJ databases">
        <title>Draft genome sequences of two oriental melons (Cucumis melo L. var makuwa).</title>
        <authorList>
            <person name="Kwon S.-Y."/>
        </authorList>
    </citation>
    <scope>NUCLEOTIDE SEQUENCE [LARGE SCALE GENOMIC DNA]</scope>
    <source>
        <strain evidence="4">cv. Chang Bougi</strain>
        <strain evidence="3">cv. SW 3</strain>
        <tissue evidence="1">Leaf</tissue>
    </source>
</reference>
<dbReference type="Proteomes" id="UP000321393">
    <property type="component" value="Unassembled WGS sequence"/>
</dbReference>
<organism evidence="1 3">
    <name type="scientific">Cucumis melo var. makuwa</name>
    <name type="common">Oriental melon</name>
    <dbReference type="NCBI Taxonomy" id="1194695"/>
    <lineage>
        <taxon>Eukaryota</taxon>
        <taxon>Viridiplantae</taxon>
        <taxon>Streptophyta</taxon>
        <taxon>Embryophyta</taxon>
        <taxon>Tracheophyta</taxon>
        <taxon>Spermatophyta</taxon>
        <taxon>Magnoliopsida</taxon>
        <taxon>eudicotyledons</taxon>
        <taxon>Gunneridae</taxon>
        <taxon>Pentapetalae</taxon>
        <taxon>rosids</taxon>
        <taxon>fabids</taxon>
        <taxon>Cucurbitales</taxon>
        <taxon>Cucurbitaceae</taxon>
        <taxon>Benincaseae</taxon>
        <taxon>Cucumis</taxon>
    </lineage>
</organism>
<protein>
    <submittedName>
        <fullName evidence="1">Uncharacterized protein</fullName>
    </submittedName>
</protein>
<dbReference type="AlphaFoldDB" id="A0A5A7T0D7"/>
<name>A0A5A7T0D7_CUCMM</name>
<proteinExistence type="predicted"/>
<sequence length="136" mass="15694">MRERENLSHDFFIFAMRPSLDAQSYSGCIINEDVENEQLNVLKIVVGHCVDEHIEDDTLYRPDVDPTMVKIPIALHVIDDFINDDDEQLSIQRESNDLFNNTRGMSLVGDTSEYIEIVKGSLQQWFKLDFTDQALV</sequence>
<comment type="caution">
    <text evidence="1">The sequence shown here is derived from an EMBL/GenBank/DDBJ whole genome shotgun (WGS) entry which is preliminary data.</text>
</comment>
<evidence type="ECO:0000313" key="1">
    <source>
        <dbReference type="EMBL" id="KAA0036902.1"/>
    </source>
</evidence>
<dbReference type="EMBL" id="SSTD01002800">
    <property type="protein sequence ID" value="TYK27339.1"/>
    <property type="molecule type" value="Genomic_DNA"/>
</dbReference>